<accession>A0ABU1I265</accession>
<dbReference type="InterPro" id="IPR000182">
    <property type="entry name" value="GNAT_dom"/>
</dbReference>
<evidence type="ECO:0000259" key="1">
    <source>
        <dbReference type="PROSITE" id="PS51186"/>
    </source>
</evidence>
<keyword evidence="2" id="KW-0012">Acyltransferase</keyword>
<dbReference type="EMBL" id="JAVIZA010000001">
    <property type="protein sequence ID" value="MDR6167984.1"/>
    <property type="molecule type" value="Genomic_DNA"/>
</dbReference>
<dbReference type="Proteomes" id="UP001260188">
    <property type="component" value="Unassembled WGS sequence"/>
</dbReference>
<dbReference type="SUPFAM" id="SSF55729">
    <property type="entry name" value="Acyl-CoA N-acyltransferases (Nat)"/>
    <property type="match status" value="1"/>
</dbReference>
<comment type="caution">
    <text evidence="2">The sequence shown here is derived from an EMBL/GenBank/DDBJ whole genome shotgun (WGS) entry which is preliminary data.</text>
</comment>
<dbReference type="EC" id="2.3.1.267" evidence="2"/>
<keyword evidence="2" id="KW-0808">Transferase</keyword>
<dbReference type="CDD" id="cd04301">
    <property type="entry name" value="NAT_SF"/>
    <property type="match status" value="1"/>
</dbReference>
<feature type="domain" description="N-acetyltransferase" evidence="1">
    <location>
        <begin position="17"/>
        <end position="179"/>
    </location>
</feature>
<dbReference type="Pfam" id="PF13302">
    <property type="entry name" value="Acetyltransf_3"/>
    <property type="match status" value="1"/>
</dbReference>
<dbReference type="PANTHER" id="PTHR43441">
    <property type="entry name" value="RIBOSOMAL-PROTEIN-SERINE ACETYLTRANSFERASE"/>
    <property type="match status" value="1"/>
</dbReference>
<evidence type="ECO:0000313" key="3">
    <source>
        <dbReference type="Proteomes" id="UP001260188"/>
    </source>
</evidence>
<evidence type="ECO:0000313" key="2">
    <source>
        <dbReference type="EMBL" id="MDR6167984.1"/>
    </source>
</evidence>
<keyword evidence="3" id="KW-1185">Reference proteome</keyword>
<dbReference type="GO" id="GO:0008999">
    <property type="term" value="F:protein-N-terminal-alanine acetyltransferase activity"/>
    <property type="evidence" value="ECO:0007669"/>
    <property type="project" value="UniProtKB-EC"/>
</dbReference>
<dbReference type="PANTHER" id="PTHR43441:SF6">
    <property type="entry name" value="N-ACETYLTRANSFERASE DOMAIN-CONTAINING PROTEIN"/>
    <property type="match status" value="1"/>
</dbReference>
<reference evidence="2 3" key="1">
    <citation type="submission" date="2023-08" db="EMBL/GenBank/DDBJ databases">
        <title>Functional and genomic diversity of the sorghum phyllosphere microbiome.</title>
        <authorList>
            <person name="Shade A."/>
        </authorList>
    </citation>
    <scope>NUCLEOTIDE SEQUENCE [LARGE SCALE GENOMIC DNA]</scope>
    <source>
        <strain evidence="2 3">SORGH_AS_0919</strain>
    </source>
</reference>
<dbReference type="Gene3D" id="3.40.630.30">
    <property type="match status" value="1"/>
</dbReference>
<dbReference type="PROSITE" id="PS51186">
    <property type="entry name" value="GNAT"/>
    <property type="match status" value="1"/>
</dbReference>
<dbReference type="InterPro" id="IPR016181">
    <property type="entry name" value="Acyl_CoA_acyltransferase"/>
</dbReference>
<dbReference type="RefSeq" id="WP_309666738.1">
    <property type="nucleotide sequence ID" value="NZ_JAVIZA010000001.1"/>
</dbReference>
<name>A0ABU1I265_9MICO</name>
<dbReference type="InterPro" id="IPR051908">
    <property type="entry name" value="Ribosomal_N-acetyltransferase"/>
</dbReference>
<sequence length="196" mass="21546">MTISTQPWHLPASDTGVHLDMIPEQVLHALGAGDTANLDPIYANPFLTGPECDWLWRHRSAQVGNAPGDAPWITRLIIDPQRDVAVGVAGFHGPPDEGGMVEVGYRVDPELRRRGYARQALEILLDVARTHPDVRTVRATISPDNVPSRALIDGYGFVERGEQWDDEDGREIIYELSVDDADTDADADADTDAAQR</sequence>
<gene>
    <name evidence="2" type="ORF">QE367_002188</name>
</gene>
<protein>
    <submittedName>
        <fullName evidence="2">Ribosomal-protein-alanine N-acetyltransferase</fullName>
        <ecNumber evidence="2">2.3.1.267</ecNumber>
    </submittedName>
</protein>
<organism evidence="2 3">
    <name type="scientific">Microbacterium paludicola</name>
    <dbReference type="NCBI Taxonomy" id="300019"/>
    <lineage>
        <taxon>Bacteria</taxon>
        <taxon>Bacillati</taxon>
        <taxon>Actinomycetota</taxon>
        <taxon>Actinomycetes</taxon>
        <taxon>Micrococcales</taxon>
        <taxon>Microbacteriaceae</taxon>
        <taxon>Microbacterium</taxon>
    </lineage>
</organism>
<proteinExistence type="predicted"/>